<keyword evidence="4" id="KW-0597">Phosphoprotein</keyword>
<feature type="region of interest" description="Disordered" evidence="9">
    <location>
        <begin position="875"/>
        <end position="899"/>
    </location>
</feature>
<feature type="region of interest" description="Disordered" evidence="9">
    <location>
        <begin position="1036"/>
        <end position="1059"/>
    </location>
</feature>
<dbReference type="Gene3D" id="2.60.40.10">
    <property type="entry name" value="Immunoglobulins"/>
    <property type="match status" value="1"/>
</dbReference>
<dbReference type="PROSITE" id="PS50254">
    <property type="entry name" value="REL_2"/>
    <property type="match status" value="1"/>
</dbReference>
<dbReference type="PANTHER" id="PTHR12533">
    <property type="entry name" value="NFAT"/>
    <property type="match status" value="1"/>
</dbReference>
<sequence>MSSSVNQELVNLLQNGKHIIVTSTGQSAGANNGKTTIHPDGIIVSTGIQGISDVSLTGSATAAGITDTQAVFKIPETSPAPTKTSVAISQQNGQFVAPPGCIGILMPNGSIHNSSLTLVTPQGTGVTQNANSGIQMILTDSPNAGKTTSTLFQSSELPTFSNYLTQTTNTCTSESEGAEKHSMLHTLLTTGTCPMEPLLIRRSSATGPISPDTVDTHSELSSPLGQPTSIFDSNTQQTLICKSENLNLGQSDGQEDDVNDIKWDVIDSEEPNKALKSHRNSDAPSSILEQETMEKLFDAGSAVSTSEFTFTKFGADVPGLFTFGENKKPNVCTSTNTVGTVSSSVIVPHEMEEDMFEVPVKTHTRSQSTKHKVKEPSLNQQFPVRVPGYELQILEQPEEQHRARYLTEGSRGAVKNRAGDGYALVQLSGDVDYATLQVFVGNDTGRVKPHGFYQACKVSGKNSTPCKEKEVDGTMVIEMELCAMNDMKASIDNVGILKLRNADVEQRIGIAKAKKKSTKARMIFRVIFQKADGNLQTLQIASSPILCTQPIGQPEMCKISMDSCSAEGGLELFIIGKNFLKGTKVIFQEVDQEDEKTVIWRKDSEIDKDYFQPTHLICTVPPYQDPNIESNKKVQLITNSGGKMSDPLSFTYTPGKKFGSKIYVFKRTIRMASPNSLLFMYHSPAVNEISSNHQLTSNHQIYNSTNTGVQGSALQQGATDQKVFHPSSPLDSASVKQTSINANTQQVHFQDTTSAYSDNGVNLSQLLNDGNTDQIQSFTGNNSQYQPNTNTQYQSNTSQQYQANTSQQFQLNNQMNNAQQYQSNATEQYQSNANQQFQTNAGQQFQTNTNQQYQANTSQQFQANTGTQFSLNSTQQYQDGQTTQPQYPEGGSTGGTQLSGLQSQQLPMIQQGQSSTQQFTPELISDYNNHVSPNVTASEGMHSVSSQQNMAFNTETKLDVMEQKTSGFQVNDQSLSFQTTGGVANCHPPSVQFHISDNPGPTTSFPTLSQTSETTQQSNQFDNDVKMYQQASPLQTTNSQNNYQQQQQQQQQLQQQSSALPNHPKFQAAPEAQMLAAQFIQNATKGTETLVNQPQTTMVHSNLLQSNTTQSQSDGYHSNSPANQQSLQSLISELTSQNGLTTPLTNSASPQQQFANTPSQPSAPQIIICNPPGNSGNSGQQAPPPTSVPSSTGMPSIVILPGGGNSTTQVESLLRSILGSLNQQQNS</sequence>
<protein>
    <submittedName>
        <fullName evidence="11">NFAT protein</fullName>
    </submittedName>
</protein>
<dbReference type="GO" id="GO:0000981">
    <property type="term" value="F:DNA-binding transcription factor activity, RNA polymerase II-specific"/>
    <property type="evidence" value="ECO:0007669"/>
    <property type="project" value="TreeGrafter"/>
</dbReference>
<feature type="region of interest" description="Disordered" evidence="9">
    <location>
        <begin position="711"/>
        <end position="733"/>
    </location>
</feature>
<dbReference type="InterPro" id="IPR002909">
    <property type="entry name" value="IPT_dom"/>
</dbReference>
<keyword evidence="5" id="KW-0805">Transcription regulation</keyword>
<proteinExistence type="predicted"/>
<evidence type="ECO:0000256" key="4">
    <source>
        <dbReference type="ARBA" id="ARBA00022553"/>
    </source>
</evidence>
<dbReference type="AlphaFoldDB" id="A0A097P8L7"/>
<reference evidence="11" key="1">
    <citation type="submission" date="2014-09" db="EMBL/GenBank/DDBJ databases">
        <authorList>
            <person name="Huang X.-D."/>
            <person name="He M.-X."/>
        </authorList>
    </citation>
    <scope>NUCLEOTIDE SEQUENCE</scope>
</reference>
<dbReference type="InterPro" id="IPR011539">
    <property type="entry name" value="RHD_DNA_bind_dom"/>
</dbReference>
<dbReference type="Pfam" id="PF16179">
    <property type="entry name" value="RHD_dimer"/>
    <property type="match status" value="1"/>
</dbReference>
<dbReference type="InterPro" id="IPR014756">
    <property type="entry name" value="Ig_E-set"/>
</dbReference>
<dbReference type="Pfam" id="PF00554">
    <property type="entry name" value="RHD_DNA_bind"/>
    <property type="match status" value="1"/>
</dbReference>
<evidence type="ECO:0000256" key="9">
    <source>
        <dbReference type="SAM" id="MobiDB-lite"/>
    </source>
</evidence>
<reference evidence="11" key="2">
    <citation type="journal article" date="2015" name="Fish Shellfish Immunol.">
        <title>Nuclear factor of activated T cells (NFAT) in pearl oyster Pinctada fucata: molecular cloning and functional characterization.</title>
        <authorList>
            <person name="Huang X.D."/>
            <person name="Wei G.J."/>
            <person name="Zhang H."/>
            <person name="He M.X."/>
        </authorList>
    </citation>
    <scope>NUCLEOTIDE SEQUENCE</scope>
</reference>
<dbReference type="Gene3D" id="2.60.40.340">
    <property type="entry name" value="Rel homology domain (RHD), DNA-binding domain"/>
    <property type="match status" value="1"/>
</dbReference>
<dbReference type="GO" id="GO:0005634">
    <property type="term" value="C:nucleus"/>
    <property type="evidence" value="ECO:0007669"/>
    <property type="project" value="UniProtKB-SubCell"/>
</dbReference>
<feature type="compositionally biased region" description="Polar residues" evidence="9">
    <location>
        <begin position="1172"/>
        <end position="1181"/>
    </location>
</feature>
<accession>A0A097P8L7</accession>
<feature type="compositionally biased region" description="Polar residues" evidence="9">
    <location>
        <begin position="1139"/>
        <end position="1163"/>
    </location>
</feature>
<feature type="region of interest" description="Disordered" evidence="9">
    <location>
        <begin position="1139"/>
        <end position="1206"/>
    </location>
</feature>
<dbReference type="SUPFAM" id="SSF81296">
    <property type="entry name" value="E set domains"/>
    <property type="match status" value="1"/>
</dbReference>
<organism evidence="11">
    <name type="scientific">Pinctada fucata</name>
    <name type="common">Akoya pearl oyster</name>
    <name type="synonym">Pinctada imbricata fucata</name>
    <dbReference type="NCBI Taxonomy" id="50426"/>
    <lineage>
        <taxon>Eukaryota</taxon>
        <taxon>Metazoa</taxon>
        <taxon>Spiralia</taxon>
        <taxon>Lophotrochozoa</taxon>
        <taxon>Mollusca</taxon>
        <taxon>Bivalvia</taxon>
        <taxon>Autobranchia</taxon>
        <taxon>Pteriomorphia</taxon>
        <taxon>Pterioida</taxon>
        <taxon>Pterioidea</taxon>
        <taxon>Pteriidae</taxon>
        <taxon>Pinctada</taxon>
    </lineage>
</organism>
<dbReference type="InterPro" id="IPR008366">
    <property type="entry name" value="NFAT"/>
</dbReference>
<dbReference type="InterPro" id="IPR013783">
    <property type="entry name" value="Ig-like_fold"/>
</dbReference>
<name>A0A097P8L7_PINFU</name>
<keyword evidence="8" id="KW-0539">Nucleus</keyword>
<feature type="domain" description="RHD" evidence="10">
    <location>
        <begin position="373"/>
        <end position="552"/>
    </location>
</feature>
<dbReference type="GO" id="GO:0005737">
    <property type="term" value="C:cytoplasm"/>
    <property type="evidence" value="ECO:0007669"/>
    <property type="project" value="UniProtKB-SubCell"/>
</dbReference>
<dbReference type="InterPro" id="IPR032397">
    <property type="entry name" value="RHD_dimer"/>
</dbReference>
<gene>
    <name evidence="11" type="primary">NFAT</name>
</gene>
<keyword evidence="3" id="KW-0963">Cytoplasm</keyword>
<feature type="compositionally biased region" description="Low complexity" evidence="9">
    <location>
        <begin position="1036"/>
        <end position="1058"/>
    </location>
</feature>
<evidence type="ECO:0000256" key="7">
    <source>
        <dbReference type="ARBA" id="ARBA00023163"/>
    </source>
</evidence>
<dbReference type="GO" id="GO:0000978">
    <property type="term" value="F:RNA polymerase II cis-regulatory region sequence-specific DNA binding"/>
    <property type="evidence" value="ECO:0007669"/>
    <property type="project" value="TreeGrafter"/>
</dbReference>
<evidence type="ECO:0000256" key="8">
    <source>
        <dbReference type="ARBA" id="ARBA00023242"/>
    </source>
</evidence>
<keyword evidence="6" id="KW-0238">DNA-binding</keyword>
<evidence type="ECO:0000313" key="11">
    <source>
        <dbReference type="EMBL" id="AIU40988.1"/>
    </source>
</evidence>
<feature type="compositionally biased region" description="Low complexity" evidence="9">
    <location>
        <begin position="1009"/>
        <end position="1018"/>
    </location>
</feature>
<evidence type="ECO:0000256" key="1">
    <source>
        <dbReference type="ARBA" id="ARBA00004123"/>
    </source>
</evidence>
<evidence type="ECO:0000256" key="2">
    <source>
        <dbReference type="ARBA" id="ARBA00004496"/>
    </source>
</evidence>
<feature type="region of interest" description="Disordered" evidence="9">
    <location>
        <begin position="926"/>
        <end position="945"/>
    </location>
</feature>
<keyword evidence="7" id="KW-0804">Transcription</keyword>
<dbReference type="PANTHER" id="PTHR12533:SF7">
    <property type="entry name" value="NFAT NUCLEAR FACTOR, ISOFORM B"/>
    <property type="match status" value="1"/>
</dbReference>
<dbReference type="EMBL" id="KM593798">
    <property type="protein sequence ID" value="AIU40988.1"/>
    <property type="molecule type" value="Genomic_DNA"/>
</dbReference>
<comment type="subcellular location">
    <subcellularLocation>
        <location evidence="2">Cytoplasm</location>
    </subcellularLocation>
    <subcellularLocation>
        <location evidence="1">Nucleus</location>
    </subcellularLocation>
</comment>
<dbReference type="SMART" id="SM00429">
    <property type="entry name" value="IPT"/>
    <property type="match status" value="1"/>
</dbReference>
<dbReference type="FunFam" id="2.60.40.340:FF:000002">
    <property type="entry name" value="Nuclear factor of activated T-cells 5, tonicity-responsive"/>
    <property type="match status" value="1"/>
</dbReference>
<dbReference type="InterPro" id="IPR037059">
    <property type="entry name" value="RHD_DNA_bind_dom_sf"/>
</dbReference>
<feature type="compositionally biased region" description="Polar residues" evidence="9">
    <location>
        <begin position="995"/>
        <end position="1008"/>
    </location>
</feature>
<feature type="region of interest" description="Disordered" evidence="9">
    <location>
        <begin position="995"/>
        <end position="1019"/>
    </location>
</feature>
<evidence type="ECO:0000256" key="3">
    <source>
        <dbReference type="ARBA" id="ARBA00022490"/>
    </source>
</evidence>
<dbReference type="GO" id="GO:0005667">
    <property type="term" value="C:transcription regulator complex"/>
    <property type="evidence" value="ECO:0007669"/>
    <property type="project" value="TreeGrafter"/>
</dbReference>
<evidence type="ECO:0000256" key="6">
    <source>
        <dbReference type="ARBA" id="ARBA00023125"/>
    </source>
</evidence>
<dbReference type="PRINTS" id="PR01789">
    <property type="entry name" value="NUCFACTORATC"/>
</dbReference>
<dbReference type="SUPFAM" id="SSF49417">
    <property type="entry name" value="p53-like transcription factors"/>
    <property type="match status" value="1"/>
</dbReference>
<evidence type="ECO:0000256" key="5">
    <source>
        <dbReference type="ARBA" id="ARBA00023015"/>
    </source>
</evidence>
<evidence type="ECO:0000259" key="10">
    <source>
        <dbReference type="PROSITE" id="PS50254"/>
    </source>
</evidence>
<dbReference type="InterPro" id="IPR008967">
    <property type="entry name" value="p53-like_TF_DNA-bd_sf"/>
</dbReference>